<reference evidence="1 2" key="2">
    <citation type="journal article" date="2022" name="Mol. Ecol. Resour.">
        <title>The genomes of chicory, endive, great burdock and yacon provide insights into Asteraceae paleo-polyploidization history and plant inulin production.</title>
        <authorList>
            <person name="Fan W."/>
            <person name="Wang S."/>
            <person name="Wang H."/>
            <person name="Wang A."/>
            <person name="Jiang F."/>
            <person name="Liu H."/>
            <person name="Zhao H."/>
            <person name="Xu D."/>
            <person name="Zhang Y."/>
        </authorList>
    </citation>
    <scope>NUCLEOTIDE SEQUENCE [LARGE SCALE GENOMIC DNA]</scope>
    <source>
        <strain evidence="2">cv. Niubang</strain>
    </source>
</reference>
<dbReference type="Proteomes" id="UP001055879">
    <property type="component" value="Linkage Group LG01"/>
</dbReference>
<reference evidence="2" key="1">
    <citation type="journal article" date="2022" name="Mol. Ecol. Resour.">
        <title>The genomes of chicory, endive, great burdock and yacon provide insights into Asteraceae palaeo-polyploidization history and plant inulin production.</title>
        <authorList>
            <person name="Fan W."/>
            <person name="Wang S."/>
            <person name="Wang H."/>
            <person name="Wang A."/>
            <person name="Jiang F."/>
            <person name="Liu H."/>
            <person name="Zhao H."/>
            <person name="Xu D."/>
            <person name="Zhang Y."/>
        </authorList>
    </citation>
    <scope>NUCLEOTIDE SEQUENCE [LARGE SCALE GENOMIC DNA]</scope>
    <source>
        <strain evidence="2">cv. Niubang</strain>
    </source>
</reference>
<organism evidence="1 2">
    <name type="scientific">Arctium lappa</name>
    <name type="common">Greater burdock</name>
    <name type="synonym">Lappa major</name>
    <dbReference type="NCBI Taxonomy" id="4217"/>
    <lineage>
        <taxon>Eukaryota</taxon>
        <taxon>Viridiplantae</taxon>
        <taxon>Streptophyta</taxon>
        <taxon>Embryophyta</taxon>
        <taxon>Tracheophyta</taxon>
        <taxon>Spermatophyta</taxon>
        <taxon>Magnoliopsida</taxon>
        <taxon>eudicotyledons</taxon>
        <taxon>Gunneridae</taxon>
        <taxon>Pentapetalae</taxon>
        <taxon>asterids</taxon>
        <taxon>campanulids</taxon>
        <taxon>Asterales</taxon>
        <taxon>Asteraceae</taxon>
        <taxon>Carduoideae</taxon>
        <taxon>Cardueae</taxon>
        <taxon>Arctiinae</taxon>
        <taxon>Arctium</taxon>
    </lineage>
</organism>
<protein>
    <submittedName>
        <fullName evidence="1">Uncharacterized protein</fullName>
    </submittedName>
</protein>
<comment type="caution">
    <text evidence="1">The sequence shown here is derived from an EMBL/GenBank/DDBJ whole genome shotgun (WGS) entry which is preliminary data.</text>
</comment>
<gene>
    <name evidence="1" type="ORF">L6452_02973</name>
</gene>
<proteinExistence type="predicted"/>
<evidence type="ECO:0000313" key="1">
    <source>
        <dbReference type="EMBL" id="KAI3771804.1"/>
    </source>
</evidence>
<name>A0ACB9FKE6_ARCLA</name>
<keyword evidence="2" id="KW-1185">Reference proteome</keyword>
<evidence type="ECO:0000313" key="2">
    <source>
        <dbReference type="Proteomes" id="UP001055879"/>
    </source>
</evidence>
<sequence>MGRSKPTTTTPKGPSYDKLKPAHKAQLRQQPNPDFTRRRELMGERPVFHERGIRLQGLPESSLIADTIAHYELHHFCEGRGAYDIELVRDFYASLHKGVFNEFGEVMVRGHKVTMKVSDIHHYYGLPRIDTTGFIGGVPPIPGVGEREEHSSVITGALRRNGHSFWNKEHGLKKSQMHIDTAFWMVFLTRSLKPSTHNHEANSIVARVLYCIQSSMIIDVACIIHREIIVAASDTSTGILPFPCLISAFCIQAGIESQLSSRPPRDLDERTYTYQITYSKKHETKEVWEREDVRVPVELDEGDRVEAQSQSDDEDEDYEPAHEGGSTFRPSRTSTSHGSPPWSQLCDQMNRIEGKVDEALTKIGELQTSVRQIEESLEDRGFVRT</sequence>
<accession>A0ACB9FKE6</accession>
<dbReference type="EMBL" id="CM042047">
    <property type="protein sequence ID" value="KAI3771804.1"/>
    <property type="molecule type" value="Genomic_DNA"/>
</dbReference>